<gene>
    <name evidence="1" type="ORF">KQX54_013149</name>
</gene>
<organism evidence="1 2">
    <name type="scientific">Cotesia glomerata</name>
    <name type="common">Lepidopteran parasitic wasp</name>
    <name type="synonym">Apanteles glomeratus</name>
    <dbReference type="NCBI Taxonomy" id="32391"/>
    <lineage>
        <taxon>Eukaryota</taxon>
        <taxon>Metazoa</taxon>
        <taxon>Ecdysozoa</taxon>
        <taxon>Arthropoda</taxon>
        <taxon>Hexapoda</taxon>
        <taxon>Insecta</taxon>
        <taxon>Pterygota</taxon>
        <taxon>Neoptera</taxon>
        <taxon>Endopterygota</taxon>
        <taxon>Hymenoptera</taxon>
        <taxon>Apocrita</taxon>
        <taxon>Ichneumonoidea</taxon>
        <taxon>Braconidae</taxon>
        <taxon>Microgastrinae</taxon>
        <taxon>Cotesia</taxon>
    </lineage>
</organism>
<keyword evidence="2" id="KW-1185">Reference proteome</keyword>
<comment type="caution">
    <text evidence="1">The sequence shown here is derived from an EMBL/GenBank/DDBJ whole genome shotgun (WGS) entry which is preliminary data.</text>
</comment>
<dbReference type="Proteomes" id="UP000826195">
    <property type="component" value="Unassembled WGS sequence"/>
</dbReference>
<evidence type="ECO:0000313" key="1">
    <source>
        <dbReference type="EMBL" id="KAH0540130.1"/>
    </source>
</evidence>
<protein>
    <submittedName>
        <fullName evidence="1">Uncharacterized protein</fullName>
    </submittedName>
</protein>
<proteinExistence type="predicted"/>
<sequence length="247" mass="28639">MEFFHTILRLIIDMCTFSAFALRKLVGRSFVKKDVFQEIISKIKINIYRGVINYVPSSQRKFEVFFDFNHGEVWCVEGLDYYTYMEITSNVKKASDFLWACISERDIQIPSCGIRTIDMSENGIDFKNIENRDNFDDSNESPIATFSPQSITEEDDTINSFNDETTTEIEADGEETPEDVETEAIVENVTREDNNAEKKQMEELDILDYFVKCENGYICIMCPAKSSNLHFSENLETHLETRHKMAL</sequence>
<evidence type="ECO:0000313" key="2">
    <source>
        <dbReference type="Proteomes" id="UP000826195"/>
    </source>
</evidence>
<dbReference type="AlphaFoldDB" id="A0AAV7I0Q1"/>
<dbReference type="EMBL" id="JAHXZJ010002609">
    <property type="protein sequence ID" value="KAH0540130.1"/>
    <property type="molecule type" value="Genomic_DNA"/>
</dbReference>
<name>A0AAV7I0Q1_COTGL</name>
<accession>A0AAV7I0Q1</accession>
<reference evidence="1 2" key="1">
    <citation type="journal article" date="2021" name="J. Hered.">
        <title>A chromosome-level genome assembly of the parasitoid wasp, Cotesia glomerata (Hymenoptera: Braconidae).</title>
        <authorList>
            <person name="Pinto B.J."/>
            <person name="Weis J.J."/>
            <person name="Gamble T."/>
            <person name="Ode P.J."/>
            <person name="Paul R."/>
            <person name="Zaspel J.M."/>
        </authorList>
    </citation>
    <scope>NUCLEOTIDE SEQUENCE [LARGE SCALE GENOMIC DNA]</scope>
    <source>
        <strain evidence="1">CgM1</strain>
    </source>
</reference>